<sequence length="98" mass="9898">MSLVDGVNTASVAFASAAKGVSTSGTGPESGRVSSGPSRVLDTAAAGEEKANPYRYIDPALNMVVTQFLSPGGVVMAQFPSEKALEQYRLFGAASAGA</sequence>
<dbReference type="EMBL" id="BAND01000041">
    <property type="protein sequence ID" value="GAJ29036.1"/>
    <property type="molecule type" value="Genomic_DNA"/>
</dbReference>
<feature type="region of interest" description="Disordered" evidence="1">
    <location>
        <begin position="18"/>
        <end position="39"/>
    </location>
</feature>
<name>A0A023D5G6_ACIMT</name>
<feature type="compositionally biased region" description="Polar residues" evidence="1">
    <location>
        <begin position="21"/>
        <end position="37"/>
    </location>
</feature>
<accession>A0A023D5G6</accession>
<evidence type="ECO:0000313" key="3">
    <source>
        <dbReference type="Proteomes" id="UP000019760"/>
    </source>
</evidence>
<dbReference type="Proteomes" id="UP000019760">
    <property type="component" value="Unassembled WGS sequence"/>
</dbReference>
<evidence type="ECO:0000256" key="1">
    <source>
        <dbReference type="SAM" id="MobiDB-lite"/>
    </source>
</evidence>
<comment type="caution">
    <text evidence="2">The sequence shown here is derived from an EMBL/GenBank/DDBJ whole genome shotgun (WGS) entry which is preliminary data.</text>
</comment>
<organism evidence="2 3">
    <name type="scientific">Acidomonas methanolica NBRC 104435</name>
    <dbReference type="NCBI Taxonomy" id="1231351"/>
    <lineage>
        <taxon>Bacteria</taxon>
        <taxon>Pseudomonadati</taxon>
        <taxon>Pseudomonadota</taxon>
        <taxon>Alphaproteobacteria</taxon>
        <taxon>Acetobacterales</taxon>
        <taxon>Acetobacteraceae</taxon>
        <taxon>Acidomonas</taxon>
    </lineage>
</organism>
<gene>
    <name evidence="2" type="ORF">Amme_041_070</name>
</gene>
<proteinExistence type="predicted"/>
<reference evidence="3" key="1">
    <citation type="journal article" date="2014" name="FEMS Microbiol. Lett.">
        <title>Draft Genomic DNA Sequence of the Facultatively Methylotrophic Bacterium Acidomonas methanolica type strain MB58.</title>
        <authorList>
            <person name="Higashiura N."/>
            <person name="Hadano H."/>
            <person name="Hirakawa H."/>
            <person name="Matsutani M."/>
            <person name="Takabe S."/>
            <person name="Matsushita K."/>
            <person name="Azuma Y."/>
        </authorList>
    </citation>
    <scope>NUCLEOTIDE SEQUENCE [LARGE SCALE GENOMIC DNA]</scope>
    <source>
        <strain evidence="3">MB58</strain>
    </source>
</reference>
<dbReference type="RefSeq" id="WP_042058334.1">
    <property type="nucleotide sequence ID" value="NZ_BAND01000041.1"/>
</dbReference>
<dbReference type="AlphaFoldDB" id="A0A023D5G6"/>
<evidence type="ECO:0000313" key="2">
    <source>
        <dbReference type="EMBL" id="GAJ29036.1"/>
    </source>
</evidence>
<protein>
    <submittedName>
        <fullName evidence="2">Uncharacterized protein</fullName>
    </submittedName>
</protein>
<keyword evidence="3" id="KW-1185">Reference proteome</keyword>
<reference evidence="2 3" key="2">
    <citation type="journal article" date="2014" name="FEMS Microbiol. Lett.">
        <title>Draft genomic DNA sequence of the facultatively methylotrophic bacterium Acidomonas methanolica type strain MB58.</title>
        <authorList>
            <person name="Higashiura N."/>
            <person name="Hadano H."/>
            <person name="Hirakawa H."/>
            <person name="Matsutani M."/>
            <person name="Takabe S."/>
            <person name="Matsushita K."/>
            <person name="Azuma Y."/>
        </authorList>
    </citation>
    <scope>NUCLEOTIDE SEQUENCE [LARGE SCALE GENOMIC DNA]</scope>
    <source>
        <strain evidence="2 3">MB58</strain>
    </source>
</reference>